<evidence type="ECO:0000256" key="3">
    <source>
        <dbReference type="PROSITE-ProRule" id="PRU00191"/>
    </source>
</evidence>
<feature type="region of interest" description="Disordered" evidence="5">
    <location>
        <begin position="72"/>
        <end position="140"/>
    </location>
</feature>
<evidence type="ECO:0000313" key="10">
    <source>
        <dbReference type="WBParaSite" id="HNAJ_0001060301-mRNA-1"/>
    </source>
</evidence>
<evidence type="ECO:0000313" key="9">
    <source>
        <dbReference type="Proteomes" id="UP000278807"/>
    </source>
</evidence>
<dbReference type="Pfam" id="PF00018">
    <property type="entry name" value="SH3_1"/>
    <property type="match status" value="1"/>
</dbReference>
<dbReference type="SUPFAM" id="SSF50044">
    <property type="entry name" value="SH3-domain"/>
    <property type="match status" value="1"/>
</dbReference>
<feature type="domain" description="SH3" evidence="7">
    <location>
        <begin position="225"/>
        <end position="287"/>
    </location>
</feature>
<dbReference type="STRING" id="102285.A0A0R3TSI1"/>
<dbReference type="InterPro" id="IPR000980">
    <property type="entry name" value="SH2"/>
</dbReference>
<dbReference type="Gene3D" id="3.30.505.10">
    <property type="entry name" value="SH2 domain"/>
    <property type="match status" value="1"/>
</dbReference>
<proteinExistence type="predicted"/>
<accession>A0A0R3TSI1</accession>
<dbReference type="Pfam" id="PF00017">
    <property type="entry name" value="SH2"/>
    <property type="match status" value="1"/>
</dbReference>
<evidence type="ECO:0000256" key="5">
    <source>
        <dbReference type="SAM" id="MobiDB-lite"/>
    </source>
</evidence>
<dbReference type="GO" id="GO:0005737">
    <property type="term" value="C:cytoplasm"/>
    <property type="evidence" value="ECO:0007669"/>
    <property type="project" value="TreeGrafter"/>
</dbReference>
<dbReference type="PROSITE" id="PS50002">
    <property type="entry name" value="SH3"/>
    <property type="match status" value="1"/>
</dbReference>
<dbReference type="GO" id="GO:0016477">
    <property type="term" value="P:cell migration"/>
    <property type="evidence" value="ECO:0007669"/>
    <property type="project" value="TreeGrafter"/>
</dbReference>
<dbReference type="Gene3D" id="2.40.30.10">
    <property type="entry name" value="Translation factors"/>
    <property type="match status" value="1"/>
</dbReference>
<dbReference type="InterPro" id="IPR001452">
    <property type="entry name" value="SH3_domain"/>
</dbReference>
<dbReference type="OrthoDB" id="26539at2759"/>
<dbReference type="InterPro" id="IPR036860">
    <property type="entry name" value="SH2_dom_sf"/>
</dbReference>
<dbReference type="InterPro" id="IPR051184">
    <property type="entry name" value="Tyrosine-phos_adapter"/>
</dbReference>
<dbReference type="PROSITE" id="PS50001">
    <property type="entry name" value="SH2"/>
    <property type="match status" value="1"/>
</dbReference>
<organism evidence="10">
    <name type="scientific">Rodentolepis nana</name>
    <name type="common">Dwarf tapeworm</name>
    <name type="synonym">Hymenolepis nana</name>
    <dbReference type="NCBI Taxonomy" id="102285"/>
    <lineage>
        <taxon>Eukaryota</taxon>
        <taxon>Metazoa</taxon>
        <taxon>Spiralia</taxon>
        <taxon>Lophotrochozoa</taxon>
        <taxon>Platyhelminthes</taxon>
        <taxon>Cestoda</taxon>
        <taxon>Eucestoda</taxon>
        <taxon>Cyclophyllidea</taxon>
        <taxon>Hymenolepididae</taxon>
        <taxon>Rodentolepis</taxon>
    </lineage>
</organism>
<dbReference type="AlphaFoldDB" id="A0A0R3TSI1"/>
<dbReference type="GO" id="GO:0048013">
    <property type="term" value="P:ephrin receptor signaling pathway"/>
    <property type="evidence" value="ECO:0007669"/>
    <property type="project" value="TreeGrafter"/>
</dbReference>
<dbReference type="FunFam" id="2.30.30.40:FF:000110">
    <property type="entry name" value="Cytoplasmic protein"/>
    <property type="match status" value="1"/>
</dbReference>
<sequence>MLERITSMPWYKIPTILQSIDMIESPTHSVDKSLRLPLQDAFKIGGIDTVPVGRVGINCYNCIEYGNENQIPTNFNQTPPPPPSFSSSSQMPPTAMGARTSAPTQPSNNLATSSQRVSIPSSQESTVPAQQPPTSFASYSAVPFPTPAPSSSNAFAPSLPQQYPQPVMMQAQQYNQQHQQMPPPLSAPFYPPPTMATSPMSYVDDSNGNSQVLPNERFQASPQLPQLEMVLTLYPFTKNQVEELSFNADEVLEVLDKPVDDPNWWRCRNSAGNVGLVPKNYIRIIRNTAPPMSHHHASPPLVSSASVQPVSMPPFQPMPMIDPRAEEVRRNFLRGSPNASRFANQPWYWGTISRSECESLLTNLGSDGEFFVRDSETHVSPNQ</sequence>
<evidence type="ECO:0000256" key="4">
    <source>
        <dbReference type="PROSITE-ProRule" id="PRU00192"/>
    </source>
</evidence>
<gene>
    <name evidence="8" type="ORF">HNAJ_LOCUS10599</name>
</gene>
<evidence type="ECO:0000259" key="7">
    <source>
        <dbReference type="PROSITE" id="PS50002"/>
    </source>
</evidence>
<keyword evidence="1 4" id="KW-0728">SH3 domain</keyword>
<dbReference type="PANTHER" id="PTHR19969:SF14">
    <property type="entry name" value="DREADLOCKS, ISOFORM B"/>
    <property type="match status" value="1"/>
</dbReference>
<dbReference type="EMBL" id="UZAE01013121">
    <property type="protein sequence ID" value="VDO08328.1"/>
    <property type="molecule type" value="Genomic_DNA"/>
</dbReference>
<reference evidence="10" key="1">
    <citation type="submission" date="2017-02" db="UniProtKB">
        <authorList>
            <consortium name="WormBaseParasite"/>
        </authorList>
    </citation>
    <scope>IDENTIFICATION</scope>
</reference>
<name>A0A0R3TSI1_RODNA</name>
<protein>
    <submittedName>
        <fullName evidence="10">SH3 domain-containing protein</fullName>
    </submittedName>
</protein>
<keyword evidence="2 3" id="KW-0727">SH2 domain</keyword>
<evidence type="ECO:0000259" key="6">
    <source>
        <dbReference type="PROSITE" id="PS50001"/>
    </source>
</evidence>
<dbReference type="GO" id="GO:0035591">
    <property type="term" value="F:signaling adaptor activity"/>
    <property type="evidence" value="ECO:0007669"/>
    <property type="project" value="TreeGrafter"/>
</dbReference>
<dbReference type="SUPFAM" id="SSF55550">
    <property type="entry name" value="SH2 domain"/>
    <property type="match status" value="1"/>
</dbReference>
<evidence type="ECO:0000313" key="8">
    <source>
        <dbReference type="EMBL" id="VDO08328.1"/>
    </source>
</evidence>
<dbReference type="SMART" id="SM00326">
    <property type="entry name" value="SH3"/>
    <property type="match status" value="1"/>
</dbReference>
<dbReference type="PANTHER" id="PTHR19969">
    <property type="entry name" value="SH2-SH3 ADAPTOR PROTEIN-RELATED"/>
    <property type="match status" value="1"/>
</dbReference>
<keyword evidence="9" id="KW-1185">Reference proteome</keyword>
<dbReference type="Gene3D" id="2.30.30.40">
    <property type="entry name" value="SH3 Domains"/>
    <property type="match status" value="1"/>
</dbReference>
<feature type="domain" description="SH2" evidence="6">
    <location>
        <begin position="347"/>
        <end position="383"/>
    </location>
</feature>
<dbReference type="InterPro" id="IPR036028">
    <property type="entry name" value="SH3-like_dom_sf"/>
</dbReference>
<dbReference type="GO" id="GO:0030971">
    <property type="term" value="F:receptor tyrosine kinase binding"/>
    <property type="evidence" value="ECO:0007669"/>
    <property type="project" value="TreeGrafter"/>
</dbReference>
<dbReference type="PRINTS" id="PR00452">
    <property type="entry name" value="SH3DOMAIN"/>
</dbReference>
<dbReference type="Proteomes" id="UP000278807">
    <property type="component" value="Unassembled WGS sequence"/>
</dbReference>
<evidence type="ECO:0000256" key="1">
    <source>
        <dbReference type="ARBA" id="ARBA00022443"/>
    </source>
</evidence>
<dbReference type="WBParaSite" id="HNAJ_0001060301-mRNA-1">
    <property type="protein sequence ID" value="HNAJ_0001060301-mRNA-1"/>
    <property type="gene ID" value="HNAJ_0001060301"/>
</dbReference>
<reference evidence="8 9" key="2">
    <citation type="submission" date="2018-11" db="EMBL/GenBank/DDBJ databases">
        <authorList>
            <consortium name="Pathogen Informatics"/>
        </authorList>
    </citation>
    <scope>NUCLEOTIDE SEQUENCE [LARGE SCALE GENOMIC DNA]</scope>
</reference>
<feature type="compositionally biased region" description="Polar residues" evidence="5">
    <location>
        <begin position="101"/>
        <end position="138"/>
    </location>
</feature>
<evidence type="ECO:0000256" key="2">
    <source>
        <dbReference type="ARBA" id="ARBA00022999"/>
    </source>
</evidence>
<dbReference type="CDD" id="cd11767">
    <property type="entry name" value="SH3_Nck_3"/>
    <property type="match status" value="1"/>
</dbReference>